<evidence type="ECO:0000256" key="3">
    <source>
        <dbReference type="ARBA" id="ARBA00018111"/>
    </source>
</evidence>
<dbReference type="Proteomes" id="UP000469125">
    <property type="component" value="Unassembled WGS sequence"/>
</dbReference>
<dbReference type="InterPro" id="IPR053924">
    <property type="entry name" value="RecX_HTH_2nd"/>
</dbReference>
<dbReference type="PANTHER" id="PTHR33602">
    <property type="entry name" value="REGULATORY PROTEIN RECX FAMILY PROTEIN"/>
    <property type="match status" value="1"/>
</dbReference>
<comment type="similarity">
    <text evidence="2 5">Belongs to the RecX family.</text>
</comment>
<feature type="domain" description="RecX third three-helical" evidence="7">
    <location>
        <begin position="160"/>
        <end position="207"/>
    </location>
</feature>
<evidence type="ECO:0000256" key="2">
    <source>
        <dbReference type="ARBA" id="ARBA00009695"/>
    </source>
</evidence>
<dbReference type="Pfam" id="PF21981">
    <property type="entry name" value="RecX_HTH3"/>
    <property type="match status" value="2"/>
</dbReference>
<evidence type="ECO:0000313" key="10">
    <source>
        <dbReference type="Proteomes" id="UP000469125"/>
    </source>
</evidence>
<feature type="domain" description="RecX second three-helical" evidence="6">
    <location>
        <begin position="113"/>
        <end position="153"/>
    </location>
</feature>
<comment type="subcellular location">
    <subcellularLocation>
        <location evidence="1 5">Cytoplasm</location>
    </subcellularLocation>
</comment>
<keyword evidence="4 5" id="KW-0963">Cytoplasm</keyword>
<dbReference type="EMBL" id="WOCA01000005">
    <property type="protein sequence ID" value="MUK88329.1"/>
    <property type="molecule type" value="Genomic_DNA"/>
</dbReference>
<dbReference type="InterPro" id="IPR003783">
    <property type="entry name" value="Regulatory_RecX"/>
</dbReference>
<protein>
    <recommendedName>
        <fullName evidence="3 5">Regulatory protein RecX</fullName>
    </recommendedName>
</protein>
<proteinExistence type="inferred from homology"/>
<evidence type="ECO:0000259" key="8">
    <source>
        <dbReference type="Pfam" id="PF21982"/>
    </source>
</evidence>
<dbReference type="HAMAP" id="MF_01114">
    <property type="entry name" value="RecX"/>
    <property type="match status" value="1"/>
</dbReference>
<dbReference type="InterPro" id="IPR053926">
    <property type="entry name" value="RecX_HTH_1st"/>
</dbReference>
<name>A0A6N8FKL7_9BACI</name>
<organism evidence="9 10">
    <name type="scientific">Ornithinibacillus caprae</name>
    <dbReference type="NCBI Taxonomy" id="2678566"/>
    <lineage>
        <taxon>Bacteria</taxon>
        <taxon>Bacillati</taxon>
        <taxon>Bacillota</taxon>
        <taxon>Bacilli</taxon>
        <taxon>Bacillales</taxon>
        <taxon>Bacillaceae</taxon>
        <taxon>Ornithinibacillus</taxon>
    </lineage>
</organism>
<dbReference type="GO" id="GO:0005737">
    <property type="term" value="C:cytoplasm"/>
    <property type="evidence" value="ECO:0007669"/>
    <property type="project" value="UniProtKB-SubCell"/>
</dbReference>
<dbReference type="InterPro" id="IPR053925">
    <property type="entry name" value="RecX_HTH_3rd"/>
</dbReference>
<feature type="domain" description="RecX first three-helical" evidence="8">
    <location>
        <begin position="68"/>
        <end position="106"/>
    </location>
</feature>
<evidence type="ECO:0000256" key="4">
    <source>
        <dbReference type="ARBA" id="ARBA00022490"/>
    </source>
</evidence>
<dbReference type="GO" id="GO:0006282">
    <property type="term" value="P:regulation of DNA repair"/>
    <property type="evidence" value="ECO:0007669"/>
    <property type="project" value="UniProtKB-UniRule"/>
</dbReference>
<comment type="caution">
    <text evidence="9">The sequence shown here is derived from an EMBL/GenBank/DDBJ whole genome shotgun (WGS) entry which is preliminary data.</text>
</comment>
<dbReference type="Pfam" id="PF21982">
    <property type="entry name" value="RecX_HTH1"/>
    <property type="match status" value="1"/>
</dbReference>
<dbReference type="AlphaFoldDB" id="A0A6N8FKL7"/>
<sequence>MKKITRITTQKKNTSRYNIYLTKQDGGEEYAFSVDEAVLIEFHLRKGLELDEAMIDTLVKKDTLQKGYTLAVNFLSYRMRTIKEMNDYLIKKEIEPEHKSKILEKLMKEGYLNDKEFAKAFVQTRINTSNKGPLLVKKELIEKGVSQAIASEAITKYPYEIQYEKAEKWVEKKFRSTKKDSFRKQIQNLQANLNQKGFTQDVIQDVLQSLDNAKDHDAEWDALVYQGEKLVRKHKKKYSGFEFRNKVKEGLFRKGFTMESINKFMDENLEE</sequence>
<evidence type="ECO:0000259" key="7">
    <source>
        <dbReference type="Pfam" id="PF21981"/>
    </source>
</evidence>
<dbReference type="Gene3D" id="1.10.10.10">
    <property type="entry name" value="Winged helix-like DNA-binding domain superfamily/Winged helix DNA-binding domain"/>
    <property type="match status" value="4"/>
</dbReference>
<dbReference type="PANTHER" id="PTHR33602:SF1">
    <property type="entry name" value="REGULATORY PROTEIN RECX FAMILY PROTEIN"/>
    <property type="match status" value="1"/>
</dbReference>
<keyword evidence="10" id="KW-1185">Reference proteome</keyword>
<evidence type="ECO:0000259" key="6">
    <source>
        <dbReference type="Pfam" id="PF02631"/>
    </source>
</evidence>
<feature type="domain" description="RecX third three-helical" evidence="7">
    <location>
        <begin position="217"/>
        <end position="265"/>
    </location>
</feature>
<accession>A0A6N8FKL7</accession>
<evidence type="ECO:0000313" key="9">
    <source>
        <dbReference type="EMBL" id="MUK88329.1"/>
    </source>
</evidence>
<reference evidence="9 10" key="1">
    <citation type="submission" date="2019-11" db="EMBL/GenBank/DDBJ databases">
        <authorList>
            <person name="Li X."/>
        </authorList>
    </citation>
    <scope>NUCLEOTIDE SEQUENCE [LARGE SCALE GENOMIC DNA]</scope>
    <source>
        <strain evidence="9 10">L9</strain>
    </source>
</reference>
<dbReference type="Pfam" id="PF02631">
    <property type="entry name" value="RecX_HTH2"/>
    <property type="match status" value="1"/>
</dbReference>
<dbReference type="InterPro" id="IPR036388">
    <property type="entry name" value="WH-like_DNA-bd_sf"/>
</dbReference>
<evidence type="ECO:0000256" key="5">
    <source>
        <dbReference type="HAMAP-Rule" id="MF_01114"/>
    </source>
</evidence>
<gene>
    <name evidence="5 9" type="primary">recX</name>
    <name evidence="9" type="ORF">GMD78_08000</name>
</gene>
<comment type="function">
    <text evidence="5">Modulates RecA activity.</text>
</comment>
<dbReference type="NCBIfam" id="NF010733">
    <property type="entry name" value="PRK14135.1"/>
    <property type="match status" value="1"/>
</dbReference>
<evidence type="ECO:0000256" key="1">
    <source>
        <dbReference type="ARBA" id="ARBA00004496"/>
    </source>
</evidence>